<sequence length="125" mass="13847">MRTTTLKRRLLPILTGLALTSPEVLGHAILVKADPERDAIVSEAPTEVLLTFNEGVGNAFLALAVVNDEGKRVDKHDARLDFTDRSRLRASVENLAPGRYMVRYRVLSADGHVVSGKYFFQIQAK</sequence>
<evidence type="ECO:0000256" key="3">
    <source>
        <dbReference type="ARBA" id="ARBA00022729"/>
    </source>
</evidence>
<evidence type="ECO:0000256" key="4">
    <source>
        <dbReference type="ARBA" id="ARBA00023008"/>
    </source>
</evidence>
<keyword evidence="4 5" id="KW-0186">Copper</keyword>
<keyword evidence="3 5" id="KW-0732">Signal</keyword>
<comment type="function">
    <text evidence="5">Involved in copper resistance.</text>
</comment>
<evidence type="ECO:0000256" key="5">
    <source>
        <dbReference type="RuleBase" id="RU369037"/>
    </source>
</evidence>
<dbReference type="EMBL" id="OX458333">
    <property type="protein sequence ID" value="CAI8735233.1"/>
    <property type="molecule type" value="Genomic_DNA"/>
</dbReference>
<dbReference type="SUPFAM" id="SSF81296">
    <property type="entry name" value="E set domains"/>
    <property type="match status" value="1"/>
</dbReference>
<gene>
    <name evidence="7" type="ORF">MSZNOR_0358</name>
</gene>
<proteinExistence type="inferred from homology"/>
<dbReference type="InterPro" id="IPR014756">
    <property type="entry name" value="Ig_E-set"/>
</dbReference>
<evidence type="ECO:0000256" key="1">
    <source>
        <dbReference type="ARBA" id="ARBA00004196"/>
    </source>
</evidence>
<evidence type="ECO:0000256" key="2">
    <source>
        <dbReference type="ARBA" id="ARBA00022723"/>
    </source>
</evidence>
<dbReference type="InterPro" id="IPR014755">
    <property type="entry name" value="Cu-Rt/internalin_Ig-like"/>
</dbReference>
<keyword evidence="2 5" id="KW-0479">Metal-binding</keyword>
<name>A0ABM9HWN3_9GAMM</name>
<dbReference type="InterPro" id="IPR032694">
    <property type="entry name" value="CopC/D"/>
</dbReference>
<reference evidence="7 8" key="1">
    <citation type="submission" date="2023-03" db="EMBL/GenBank/DDBJ databases">
        <authorList>
            <person name="Pearce D."/>
        </authorList>
    </citation>
    <scope>NUCLEOTIDE SEQUENCE [LARGE SCALE GENOMIC DNA]</scope>
    <source>
        <strain evidence="7">Msz</strain>
    </source>
</reference>
<dbReference type="Pfam" id="PF04234">
    <property type="entry name" value="CopC"/>
    <property type="match status" value="1"/>
</dbReference>
<comment type="subcellular location">
    <subcellularLocation>
        <location evidence="1">Cell envelope</location>
    </subcellularLocation>
    <subcellularLocation>
        <location evidence="5">Periplasm</location>
    </subcellularLocation>
</comment>
<evidence type="ECO:0000259" key="6">
    <source>
        <dbReference type="Pfam" id="PF04234"/>
    </source>
</evidence>
<dbReference type="PANTHER" id="PTHR34820">
    <property type="entry name" value="INNER MEMBRANE PROTEIN YEBZ"/>
    <property type="match status" value="1"/>
</dbReference>
<keyword evidence="5" id="KW-0574">Periplasm</keyword>
<dbReference type="PANTHER" id="PTHR34820:SF4">
    <property type="entry name" value="INNER MEMBRANE PROTEIN YEBZ"/>
    <property type="match status" value="1"/>
</dbReference>
<protein>
    <recommendedName>
        <fullName evidence="5">Copper resistance protein C</fullName>
    </recommendedName>
</protein>
<dbReference type="InterPro" id="IPR007348">
    <property type="entry name" value="CopC_dom"/>
</dbReference>
<keyword evidence="8" id="KW-1185">Reference proteome</keyword>
<dbReference type="Gene3D" id="2.60.40.1220">
    <property type="match status" value="1"/>
</dbReference>
<feature type="domain" description="CopC" evidence="6">
    <location>
        <begin position="27"/>
        <end position="122"/>
    </location>
</feature>
<comment type="similarity">
    <text evidence="5">Belongs to the CopC family.</text>
</comment>
<evidence type="ECO:0000313" key="8">
    <source>
        <dbReference type="Proteomes" id="UP001162030"/>
    </source>
</evidence>
<dbReference type="Proteomes" id="UP001162030">
    <property type="component" value="Chromosome"/>
</dbReference>
<organism evidence="7 8">
    <name type="scientific">Methylocaldum szegediense</name>
    <dbReference type="NCBI Taxonomy" id="73780"/>
    <lineage>
        <taxon>Bacteria</taxon>
        <taxon>Pseudomonadati</taxon>
        <taxon>Pseudomonadota</taxon>
        <taxon>Gammaproteobacteria</taxon>
        <taxon>Methylococcales</taxon>
        <taxon>Methylococcaceae</taxon>
        <taxon>Methylocaldum</taxon>
    </lineage>
</organism>
<evidence type="ECO:0000313" key="7">
    <source>
        <dbReference type="EMBL" id="CAI8735233.1"/>
    </source>
</evidence>
<accession>A0ABM9HWN3</accession>